<dbReference type="RefSeq" id="WP_152193970.1">
    <property type="nucleotide sequence ID" value="NZ_VUKD01000001.1"/>
</dbReference>
<accession>A0A6N7EFC6</accession>
<dbReference type="EMBL" id="WHPC01000026">
    <property type="protein sequence ID" value="MPV37112.1"/>
    <property type="molecule type" value="Genomic_DNA"/>
</dbReference>
<evidence type="ECO:0000313" key="3">
    <source>
        <dbReference type="Proteomes" id="UP000437709"/>
    </source>
</evidence>
<dbReference type="OrthoDB" id="4184144at2"/>
<organism evidence="2 3">
    <name type="scientific">Georgenia subflava</name>
    <dbReference type="NCBI Taxonomy" id="1622177"/>
    <lineage>
        <taxon>Bacteria</taxon>
        <taxon>Bacillati</taxon>
        <taxon>Actinomycetota</taxon>
        <taxon>Actinomycetes</taxon>
        <taxon>Micrococcales</taxon>
        <taxon>Bogoriellaceae</taxon>
        <taxon>Georgenia</taxon>
    </lineage>
</organism>
<keyword evidence="1" id="KW-0472">Membrane</keyword>
<keyword evidence="1" id="KW-0812">Transmembrane</keyword>
<protein>
    <submittedName>
        <fullName evidence="2">Uncharacterized protein</fullName>
    </submittedName>
</protein>
<comment type="caution">
    <text evidence="2">The sequence shown here is derived from an EMBL/GenBank/DDBJ whole genome shotgun (WGS) entry which is preliminary data.</text>
</comment>
<dbReference type="Proteomes" id="UP000437709">
    <property type="component" value="Unassembled WGS sequence"/>
</dbReference>
<gene>
    <name evidence="2" type="ORF">GB881_08620</name>
</gene>
<reference evidence="2 3" key="1">
    <citation type="submission" date="2019-10" db="EMBL/GenBank/DDBJ databases">
        <title>Georgenia wutianyii sp. nov. and Georgenia yuyongxinii sp. nov. isolated from plateau pika (Ochotona curzoniae) in the Qinghai-Tibet plateau of China.</title>
        <authorList>
            <person name="Tian Z."/>
        </authorList>
    </citation>
    <scope>NUCLEOTIDE SEQUENCE [LARGE SCALE GENOMIC DNA]</scope>
    <source>
        <strain evidence="2 3">JCM 19765</strain>
    </source>
</reference>
<proteinExistence type="predicted"/>
<name>A0A6N7EFC6_9MICO</name>
<sequence>MSETQSDSAEVELMKRLGIESWRNLSKDKFMTFVSDLPNMDREVALKVVAQFPNFKDLVLDTFKQVEEEATRARTFNWKSQKKVHKAFEQYRQILSRELEREDSSSEDRFVILGLLKDAIDAEATKDSENKKFQLIVTGMLTTAALALAGTALAALGGRAQIGGGGDVNPSA</sequence>
<keyword evidence="3" id="KW-1185">Reference proteome</keyword>
<evidence type="ECO:0000313" key="2">
    <source>
        <dbReference type="EMBL" id="MPV37112.1"/>
    </source>
</evidence>
<feature type="transmembrane region" description="Helical" evidence="1">
    <location>
        <begin position="135"/>
        <end position="156"/>
    </location>
</feature>
<evidence type="ECO:0000256" key="1">
    <source>
        <dbReference type="SAM" id="Phobius"/>
    </source>
</evidence>
<dbReference type="AlphaFoldDB" id="A0A6N7EFC6"/>
<keyword evidence="1" id="KW-1133">Transmembrane helix</keyword>